<sequence>MLNLIVDSAIWKALGSLLFLAVIGAALYVVYDVPLVRK</sequence>
<keyword evidence="1" id="KW-0812">Transmembrane</keyword>
<reference evidence="2" key="1">
    <citation type="submission" date="2021-06" db="EMBL/GenBank/DDBJ databases">
        <authorList>
            <person name="Criscuolo A."/>
        </authorList>
    </citation>
    <scope>NUCLEOTIDE SEQUENCE</scope>
    <source>
        <strain evidence="2">CIP111600</strain>
    </source>
</reference>
<protein>
    <submittedName>
        <fullName evidence="2">Uncharacterized protein</fullName>
    </submittedName>
</protein>
<evidence type="ECO:0000256" key="1">
    <source>
        <dbReference type="SAM" id="Phobius"/>
    </source>
</evidence>
<gene>
    <name evidence="2" type="ORF">PAESOLCIP111_01146</name>
</gene>
<accession>A0A916JXU6</accession>
<evidence type="ECO:0000313" key="2">
    <source>
        <dbReference type="EMBL" id="CAG7609231.1"/>
    </source>
</evidence>
<dbReference type="AlphaFoldDB" id="A0A916JXU6"/>
<keyword evidence="1" id="KW-0472">Membrane</keyword>
<dbReference type="EMBL" id="CAJVAS010000003">
    <property type="protein sequence ID" value="CAG7609231.1"/>
    <property type="molecule type" value="Genomic_DNA"/>
</dbReference>
<keyword evidence="3" id="KW-1185">Reference proteome</keyword>
<dbReference type="Proteomes" id="UP000693672">
    <property type="component" value="Unassembled WGS sequence"/>
</dbReference>
<name>A0A916JXU6_9BACL</name>
<comment type="caution">
    <text evidence="2">The sequence shown here is derived from an EMBL/GenBank/DDBJ whole genome shotgun (WGS) entry which is preliminary data.</text>
</comment>
<feature type="transmembrane region" description="Helical" evidence="1">
    <location>
        <begin position="9"/>
        <end position="31"/>
    </location>
</feature>
<keyword evidence="1" id="KW-1133">Transmembrane helix</keyword>
<evidence type="ECO:0000313" key="3">
    <source>
        <dbReference type="Proteomes" id="UP000693672"/>
    </source>
</evidence>
<organism evidence="2 3">
    <name type="scientific">Paenibacillus solanacearum</name>
    <dbReference type="NCBI Taxonomy" id="2048548"/>
    <lineage>
        <taxon>Bacteria</taxon>
        <taxon>Bacillati</taxon>
        <taxon>Bacillota</taxon>
        <taxon>Bacilli</taxon>
        <taxon>Bacillales</taxon>
        <taxon>Paenibacillaceae</taxon>
        <taxon>Paenibacillus</taxon>
    </lineage>
</organism>
<proteinExistence type="predicted"/>